<dbReference type="RefSeq" id="WP_388623915.1">
    <property type="nucleotide sequence ID" value="NZ_JBIAUT010000001.1"/>
</dbReference>
<keyword evidence="3" id="KW-1185">Reference proteome</keyword>
<evidence type="ECO:0000313" key="3">
    <source>
        <dbReference type="Proteomes" id="UP001602123"/>
    </source>
</evidence>
<reference evidence="2 3" key="1">
    <citation type="submission" date="2024-10" db="EMBL/GenBank/DDBJ databases">
        <title>The Natural Products Discovery Center: Release of the First 8490 Sequenced Strains for Exploring Actinobacteria Biosynthetic Diversity.</title>
        <authorList>
            <person name="Kalkreuter E."/>
            <person name="Kautsar S.A."/>
            <person name="Yang D."/>
            <person name="Bader C.D."/>
            <person name="Teijaro C.N."/>
            <person name="Fluegel L."/>
            <person name="Davis C.M."/>
            <person name="Simpson J.R."/>
            <person name="Lauterbach L."/>
            <person name="Steele A.D."/>
            <person name="Gui C."/>
            <person name="Meng S."/>
            <person name="Li G."/>
            <person name="Viehrig K."/>
            <person name="Ye F."/>
            <person name="Su P."/>
            <person name="Kiefer A.F."/>
            <person name="Nichols A."/>
            <person name="Cepeda A.J."/>
            <person name="Yan W."/>
            <person name="Fan B."/>
            <person name="Jiang Y."/>
            <person name="Adhikari A."/>
            <person name="Zheng C.-J."/>
            <person name="Schuster L."/>
            <person name="Cowan T.M."/>
            <person name="Smanski M.J."/>
            <person name="Chevrette M.G."/>
            <person name="De Carvalho L.P.S."/>
            <person name="Shen B."/>
        </authorList>
    </citation>
    <scope>NUCLEOTIDE SEQUENCE [LARGE SCALE GENOMIC DNA]</scope>
    <source>
        <strain evidence="2 3">NPDC001650</strain>
    </source>
</reference>
<dbReference type="Proteomes" id="UP001602123">
    <property type="component" value="Unassembled WGS sequence"/>
</dbReference>
<keyword evidence="1" id="KW-0812">Transmembrane</keyword>
<proteinExistence type="predicted"/>
<name>A0ABW6TRP7_9ACTN</name>
<keyword evidence="1" id="KW-1133">Transmembrane helix</keyword>
<evidence type="ECO:0000313" key="2">
    <source>
        <dbReference type="EMBL" id="MFF4215285.1"/>
    </source>
</evidence>
<keyword evidence="1" id="KW-0472">Membrane</keyword>
<dbReference type="EMBL" id="JBIAUT010000001">
    <property type="protein sequence ID" value="MFF4215285.1"/>
    <property type="molecule type" value="Genomic_DNA"/>
</dbReference>
<evidence type="ECO:0000256" key="1">
    <source>
        <dbReference type="SAM" id="Phobius"/>
    </source>
</evidence>
<sequence length="58" mass="6400">MTASLVAFAAFTPLAVFLLIYVGVILPAIWSRRPQRRTAAQRTLTALVQARRDGTGER</sequence>
<accession>A0ABW6TRP7</accession>
<feature type="transmembrane region" description="Helical" evidence="1">
    <location>
        <begin position="6"/>
        <end position="30"/>
    </location>
</feature>
<gene>
    <name evidence="2" type="ORF">ACFYZM_03260</name>
</gene>
<organism evidence="2 3">
    <name type="scientific">Streptomyces nondiastaticus</name>
    <dbReference type="NCBI Taxonomy" id="3154512"/>
    <lineage>
        <taxon>Bacteria</taxon>
        <taxon>Bacillati</taxon>
        <taxon>Actinomycetota</taxon>
        <taxon>Actinomycetes</taxon>
        <taxon>Kitasatosporales</taxon>
        <taxon>Streptomycetaceae</taxon>
        <taxon>Streptomyces</taxon>
    </lineage>
</organism>
<comment type="caution">
    <text evidence="2">The sequence shown here is derived from an EMBL/GenBank/DDBJ whole genome shotgun (WGS) entry which is preliminary data.</text>
</comment>
<protein>
    <submittedName>
        <fullName evidence="2">Uncharacterized protein</fullName>
    </submittedName>
</protein>